<reference evidence="2" key="2">
    <citation type="submission" date="2015-09" db="EMBL/GenBank/DDBJ databases">
        <title>Draft genome sequence of Mycobacterium neoaurum DSM 44074.</title>
        <authorList>
            <person name="Croce O."/>
            <person name="Robert C."/>
            <person name="Raoult D."/>
            <person name="Drancourt M."/>
        </authorList>
    </citation>
    <scope>NUCLEOTIDE SEQUENCE</scope>
    <source>
        <strain evidence="2">DSM 44074</strain>
    </source>
</reference>
<proteinExistence type="predicted"/>
<dbReference type="Gene3D" id="3.40.50.1820">
    <property type="entry name" value="alpha/beta hydrolase"/>
    <property type="match status" value="1"/>
</dbReference>
<dbReference type="SUPFAM" id="SSF53474">
    <property type="entry name" value="alpha/beta-Hydrolases"/>
    <property type="match status" value="1"/>
</dbReference>
<sequence length="296" mass="31575">MADGIHRERRPGMTTNRVVLVDAVPMSARVAAVPDPRSVIIAIHGGATSSAYFDCPNRPDLSLLRAGAAAGHTVVALDRPGYGASGLYQDQLDDPSRRVALACGAVDKILADSPRGAGLFFFAHSLGGELALRMIVDRDDVVGLELAGTGLRHQPEAAEILDTATLTHRPSGLRELLWAPYDLYPPEVLTGALSAPSVAYEATVIANWARRGFAEVAARVRVPVQYSVAEHERVWDTSTEALAAICGLFAASPRVKVNHVPASGHNLSVGLSAQSYHRRVLSFLEESIDMKEAEVG</sequence>
<organism evidence="2 3">
    <name type="scientific">Mycolicibacterium neoaurum</name>
    <name type="common">Mycobacterium neoaurum</name>
    <dbReference type="NCBI Taxonomy" id="1795"/>
    <lineage>
        <taxon>Bacteria</taxon>
        <taxon>Bacillati</taxon>
        <taxon>Actinomycetota</taxon>
        <taxon>Actinomycetes</taxon>
        <taxon>Mycobacteriales</taxon>
        <taxon>Mycobacteriaceae</taxon>
        <taxon>Mycolicibacterium</taxon>
    </lineage>
</organism>
<evidence type="ECO:0000259" key="1">
    <source>
        <dbReference type="Pfam" id="PF12697"/>
    </source>
</evidence>
<dbReference type="GO" id="GO:0003824">
    <property type="term" value="F:catalytic activity"/>
    <property type="evidence" value="ECO:0007669"/>
    <property type="project" value="UniProtKB-ARBA"/>
</dbReference>
<dbReference type="InterPro" id="IPR000073">
    <property type="entry name" value="AB_hydrolase_1"/>
</dbReference>
<evidence type="ECO:0000313" key="3">
    <source>
        <dbReference type="Proteomes" id="UP000028864"/>
    </source>
</evidence>
<dbReference type="EMBL" id="LK021341">
    <property type="protein sequence ID" value="CDQ46604.1"/>
    <property type="molecule type" value="Genomic_DNA"/>
</dbReference>
<evidence type="ECO:0000313" key="2">
    <source>
        <dbReference type="EMBL" id="CDQ46604.1"/>
    </source>
</evidence>
<accession>A0AAV2WRA6</accession>
<dbReference type="InterPro" id="IPR029058">
    <property type="entry name" value="AB_hydrolase_fold"/>
</dbReference>
<dbReference type="Pfam" id="PF12697">
    <property type="entry name" value="Abhydrolase_6"/>
    <property type="match status" value="1"/>
</dbReference>
<protein>
    <submittedName>
        <fullName evidence="2">Lysophospholipase</fullName>
    </submittedName>
</protein>
<name>A0AAV2WRA6_MYCNE</name>
<dbReference type="Proteomes" id="UP000028864">
    <property type="component" value="Unassembled WGS sequence"/>
</dbReference>
<gene>
    <name evidence="2" type="ORF">BN1047_04513</name>
</gene>
<feature type="domain" description="AB hydrolase-1" evidence="1">
    <location>
        <begin position="40"/>
        <end position="268"/>
    </location>
</feature>
<dbReference type="AlphaFoldDB" id="A0AAV2WRA6"/>
<reference evidence="2" key="1">
    <citation type="submission" date="2014-05" db="EMBL/GenBank/DDBJ databases">
        <authorList>
            <person name="Urmite Genomes"/>
        </authorList>
    </citation>
    <scope>NUCLEOTIDE SEQUENCE</scope>
    <source>
        <strain evidence="2">DSM 44074</strain>
    </source>
</reference>